<proteinExistence type="predicted"/>
<accession>A0A2M9XFZ6</accession>
<comment type="caution">
    <text evidence="1">The sequence shown here is derived from an EMBL/GenBank/DDBJ whole genome shotgun (WGS) entry which is preliminary data.</text>
</comment>
<protein>
    <submittedName>
        <fullName evidence="1">Uncharacterized protein</fullName>
    </submittedName>
</protein>
<gene>
    <name evidence="1" type="ORF">CH357_03840</name>
</gene>
<organism evidence="1 2">
    <name type="scientific">Leptospira hartskeerlii</name>
    <dbReference type="NCBI Taxonomy" id="2023177"/>
    <lineage>
        <taxon>Bacteria</taxon>
        <taxon>Pseudomonadati</taxon>
        <taxon>Spirochaetota</taxon>
        <taxon>Spirochaetia</taxon>
        <taxon>Leptospirales</taxon>
        <taxon>Leptospiraceae</taxon>
        <taxon>Leptospira</taxon>
    </lineage>
</organism>
<reference evidence="1 2" key="1">
    <citation type="submission" date="2017-07" db="EMBL/GenBank/DDBJ databases">
        <title>Leptospira spp. isolated from tropical soils.</title>
        <authorList>
            <person name="Thibeaux R."/>
            <person name="Iraola G."/>
            <person name="Ferres I."/>
            <person name="Bierque E."/>
            <person name="Girault D."/>
            <person name="Soupe-Gilbert M.-E."/>
            <person name="Picardeau M."/>
            <person name="Goarant C."/>
        </authorList>
    </citation>
    <scope>NUCLEOTIDE SEQUENCE [LARGE SCALE GENOMIC DNA]</scope>
    <source>
        <strain evidence="1 2">MCA1-C-A1</strain>
    </source>
</reference>
<name>A0A2M9XFZ6_9LEPT</name>
<evidence type="ECO:0000313" key="2">
    <source>
        <dbReference type="Proteomes" id="UP000232196"/>
    </source>
</evidence>
<dbReference type="AlphaFoldDB" id="A0A2M9XFZ6"/>
<dbReference type="EMBL" id="NPDN01000002">
    <property type="protein sequence ID" value="PJZ26635.1"/>
    <property type="molecule type" value="Genomic_DNA"/>
</dbReference>
<keyword evidence="2" id="KW-1185">Reference proteome</keyword>
<dbReference type="Proteomes" id="UP000232196">
    <property type="component" value="Unassembled WGS sequence"/>
</dbReference>
<sequence length="75" mass="8480">MFSPVETQFSLVGVMFLYLDIEMSLKLKIGTSRNLSIKNENNSQKQYGKVHQRILEKSGMKMVLGKVIDRSSSLG</sequence>
<evidence type="ECO:0000313" key="1">
    <source>
        <dbReference type="EMBL" id="PJZ26635.1"/>
    </source>
</evidence>